<dbReference type="HOGENOM" id="CLU_062618_0_1_4"/>
<dbReference type="EMBL" id="BX640439">
    <property type="protein sequence ID" value="CAE31269.1"/>
    <property type="molecule type" value="Genomic_DNA"/>
</dbReference>
<dbReference type="AlphaFoldDB" id="A0A0H3LMZ5"/>
<organism evidence="6 7">
    <name type="scientific">Bordetella bronchiseptica (strain ATCC BAA-588 / NCTC 13252 / RB50)</name>
    <name type="common">Alcaligenes bronchisepticus</name>
    <dbReference type="NCBI Taxonomy" id="257310"/>
    <lineage>
        <taxon>Bacteria</taxon>
        <taxon>Pseudomonadati</taxon>
        <taxon>Pseudomonadota</taxon>
        <taxon>Betaproteobacteria</taxon>
        <taxon>Burkholderiales</taxon>
        <taxon>Alcaligenaceae</taxon>
        <taxon>Bordetella</taxon>
    </lineage>
</organism>
<dbReference type="PROSITE" id="PS51078">
    <property type="entry name" value="ICLR_ED"/>
    <property type="match status" value="1"/>
</dbReference>
<dbReference type="Pfam" id="PF01614">
    <property type="entry name" value="IclR_C"/>
    <property type="match status" value="1"/>
</dbReference>
<feature type="domain" description="IclR-ED" evidence="5">
    <location>
        <begin position="81"/>
        <end position="265"/>
    </location>
</feature>
<dbReference type="PANTHER" id="PTHR30136">
    <property type="entry name" value="HELIX-TURN-HELIX TRANSCRIPTIONAL REGULATOR, ICLR FAMILY"/>
    <property type="match status" value="1"/>
</dbReference>
<dbReference type="Gene3D" id="1.10.10.10">
    <property type="entry name" value="Winged helix-like DNA-binding domain superfamily/Winged helix DNA-binding domain"/>
    <property type="match status" value="1"/>
</dbReference>
<keyword evidence="1" id="KW-0805">Transcription regulation</keyword>
<dbReference type="InterPro" id="IPR005471">
    <property type="entry name" value="Tscrpt_reg_IclR_N"/>
</dbReference>
<dbReference type="PANTHER" id="PTHR30136:SF35">
    <property type="entry name" value="HTH-TYPE TRANSCRIPTIONAL REGULATOR RV1719"/>
    <property type="match status" value="1"/>
</dbReference>
<dbReference type="Proteomes" id="UP000001027">
    <property type="component" value="Chromosome"/>
</dbReference>
<dbReference type="InterPro" id="IPR036390">
    <property type="entry name" value="WH_DNA-bd_sf"/>
</dbReference>
<name>A0A0H3LMZ5_BORBR</name>
<dbReference type="SUPFAM" id="SSF55781">
    <property type="entry name" value="GAF domain-like"/>
    <property type="match status" value="1"/>
</dbReference>
<sequence length="265" mass="29197">MAARHRKASTPMAESALLIQSLEKGLAVLEAFRNSETMNLQEIARACGITSGSAQRVAYTLERAGYLRKDPVSRRYRVTVKAVGLGYSFLAREPVFQHAHAVLHQLNQECGEIVNLSVPDGEDNMVFVMRIPTSKHIPVYMPAGTRIPMLSSASGRALLAHLPPEQLEARLARMAVPRHTSRTTTDLAVLRHLIDEAREHRYAYADEEFYQGDINVAATIVDETGAPVAAVNISVPKPRWSLERAREDLGPLAVRAARAISKNAL</sequence>
<reference evidence="6 7" key="1">
    <citation type="journal article" date="2003" name="Nat. Genet.">
        <title>Comparative analysis of the genome sequences of Bordetella pertussis, Bordetella parapertussis and Bordetella bronchiseptica.</title>
        <authorList>
            <person name="Parkhill J."/>
            <person name="Sebaihia M."/>
            <person name="Preston A."/>
            <person name="Murphy L.D."/>
            <person name="Thomson N.R."/>
            <person name="Harris D.E."/>
            <person name="Holden M.T.G."/>
            <person name="Churcher C.M."/>
            <person name="Bentley S.D."/>
            <person name="Mungall K.L."/>
            <person name="Cerdeno-Tarraga A.-M."/>
            <person name="Temple L."/>
            <person name="James K.D."/>
            <person name="Harris B."/>
            <person name="Quail M.A."/>
            <person name="Achtman M."/>
            <person name="Atkin R."/>
            <person name="Baker S."/>
            <person name="Basham D."/>
            <person name="Bason N."/>
            <person name="Cherevach I."/>
            <person name="Chillingworth T."/>
            <person name="Collins M."/>
            <person name="Cronin A."/>
            <person name="Davis P."/>
            <person name="Doggett J."/>
            <person name="Feltwell T."/>
            <person name="Goble A."/>
            <person name="Hamlin N."/>
            <person name="Hauser H."/>
            <person name="Holroyd S."/>
            <person name="Jagels K."/>
            <person name="Leather S."/>
            <person name="Moule S."/>
            <person name="Norberczak H."/>
            <person name="O'Neil S."/>
            <person name="Ormond D."/>
            <person name="Price C."/>
            <person name="Rabbinowitsch E."/>
            <person name="Rutter S."/>
            <person name="Sanders M."/>
            <person name="Saunders D."/>
            <person name="Seeger K."/>
            <person name="Sharp S."/>
            <person name="Simmonds M."/>
            <person name="Skelton J."/>
            <person name="Squares R."/>
            <person name="Squares S."/>
            <person name="Stevens K."/>
            <person name="Unwin L."/>
            <person name="Whitehead S."/>
            <person name="Barrell B.G."/>
            <person name="Maskell D.J."/>
        </authorList>
    </citation>
    <scope>NUCLEOTIDE SEQUENCE [LARGE SCALE GENOMIC DNA]</scope>
    <source>
        <strain evidence="6 7">ATCC BAA-588 / NCTC 13252 / RB50</strain>
    </source>
</reference>
<dbReference type="GO" id="GO:0003677">
    <property type="term" value="F:DNA binding"/>
    <property type="evidence" value="ECO:0007669"/>
    <property type="project" value="UniProtKB-KW"/>
</dbReference>
<dbReference type="SUPFAM" id="SSF46785">
    <property type="entry name" value="Winged helix' DNA-binding domain"/>
    <property type="match status" value="1"/>
</dbReference>
<keyword evidence="3" id="KW-0804">Transcription</keyword>
<evidence type="ECO:0000256" key="1">
    <source>
        <dbReference type="ARBA" id="ARBA00023015"/>
    </source>
</evidence>
<dbReference type="InterPro" id="IPR050707">
    <property type="entry name" value="HTH_MetabolicPath_Reg"/>
</dbReference>
<proteinExistence type="predicted"/>
<evidence type="ECO:0000256" key="3">
    <source>
        <dbReference type="ARBA" id="ARBA00023163"/>
    </source>
</evidence>
<dbReference type="GO" id="GO:0003700">
    <property type="term" value="F:DNA-binding transcription factor activity"/>
    <property type="evidence" value="ECO:0007669"/>
    <property type="project" value="TreeGrafter"/>
</dbReference>
<dbReference type="SMART" id="SM00346">
    <property type="entry name" value="HTH_ICLR"/>
    <property type="match status" value="1"/>
</dbReference>
<dbReference type="Gene3D" id="3.30.450.40">
    <property type="match status" value="1"/>
</dbReference>
<evidence type="ECO:0000256" key="2">
    <source>
        <dbReference type="ARBA" id="ARBA00023125"/>
    </source>
</evidence>
<accession>A0A0H3LMZ5</accession>
<evidence type="ECO:0000313" key="6">
    <source>
        <dbReference type="EMBL" id="CAE31269.1"/>
    </source>
</evidence>
<dbReference type="KEGG" id="bbr:BB0770"/>
<dbReference type="InterPro" id="IPR036388">
    <property type="entry name" value="WH-like_DNA-bd_sf"/>
</dbReference>
<evidence type="ECO:0000259" key="5">
    <source>
        <dbReference type="PROSITE" id="PS51078"/>
    </source>
</evidence>
<dbReference type="Pfam" id="PF09339">
    <property type="entry name" value="HTH_IclR"/>
    <property type="match status" value="1"/>
</dbReference>
<dbReference type="GO" id="GO:0045892">
    <property type="term" value="P:negative regulation of DNA-templated transcription"/>
    <property type="evidence" value="ECO:0007669"/>
    <property type="project" value="TreeGrafter"/>
</dbReference>
<gene>
    <name evidence="6" type="ordered locus">BB0770</name>
</gene>
<protein>
    <submittedName>
        <fullName evidence="6">Probable transcriptional regulator</fullName>
    </submittedName>
</protein>
<keyword evidence="2" id="KW-0238">DNA-binding</keyword>
<dbReference type="eggNOG" id="COG1414">
    <property type="taxonomic scope" value="Bacteria"/>
</dbReference>
<dbReference type="InterPro" id="IPR029016">
    <property type="entry name" value="GAF-like_dom_sf"/>
</dbReference>
<evidence type="ECO:0000313" key="7">
    <source>
        <dbReference type="Proteomes" id="UP000001027"/>
    </source>
</evidence>
<dbReference type="InterPro" id="IPR014757">
    <property type="entry name" value="Tscrpt_reg_IclR_C"/>
</dbReference>
<feature type="domain" description="HTH iclR-type" evidence="4">
    <location>
        <begin position="19"/>
        <end position="80"/>
    </location>
</feature>
<dbReference type="PROSITE" id="PS51077">
    <property type="entry name" value="HTH_ICLR"/>
    <property type="match status" value="1"/>
</dbReference>
<evidence type="ECO:0000259" key="4">
    <source>
        <dbReference type="PROSITE" id="PS51077"/>
    </source>
</evidence>